<protein>
    <recommendedName>
        <fullName evidence="4">Spaetzle domain-containing protein</fullName>
    </recommendedName>
</protein>
<evidence type="ECO:0008006" key="4">
    <source>
        <dbReference type="Google" id="ProtNLM"/>
    </source>
</evidence>
<sequence length="186" mass="21002">MVTSYIIVISLVALGVSAVKPNKYPKCCPFGIDMCKIASNTKQEQNIFPGLFVNESFLQLSTKQVGTVKTRKTFDNITIDQNESQGTNTRRKRDTGCNCCQTQFHFSAILTVEYEGTTHDVVQYDDIGSYQVITEGGCVNTVCSPNYHCQTMYKLIWMLIKIDCDWLPKMEFVPVSVPSHCECRNN</sequence>
<comment type="caution">
    <text evidence="2">The sequence shown here is derived from an EMBL/GenBank/DDBJ whole genome shotgun (WGS) entry which is preliminary data.</text>
</comment>
<organism evidence="2 3">
    <name type="scientific">Mizuhopecten yessoensis</name>
    <name type="common">Japanese scallop</name>
    <name type="synonym">Patinopecten yessoensis</name>
    <dbReference type="NCBI Taxonomy" id="6573"/>
    <lineage>
        <taxon>Eukaryota</taxon>
        <taxon>Metazoa</taxon>
        <taxon>Spiralia</taxon>
        <taxon>Lophotrochozoa</taxon>
        <taxon>Mollusca</taxon>
        <taxon>Bivalvia</taxon>
        <taxon>Autobranchia</taxon>
        <taxon>Pteriomorphia</taxon>
        <taxon>Pectinida</taxon>
        <taxon>Pectinoidea</taxon>
        <taxon>Pectinidae</taxon>
        <taxon>Mizuhopecten</taxon>
    </lineage>
</organism>
<feature type="chain" id="PRO_5013392676" description="Spaetzle domain-containing protein" evidence="1">
    <location>
        <begin position="19"/>
        <end position="186"/>
    </location>
</feature>
<evidence type="ECO:0000313" key="2">
    <source>
        <dbReference type="EMBL" id="OWF43104.1"/>
    </source>
</evidence>
<dbReference type="EMBL" id="NEDP02005166">
    <property type="protein sequence ID" value="OWF43104.1"/>
    <property type="molecule type" value="Genomic_DNA"/>
</dbReference>
<dbReference type="AlphaFoldDB" id="A0A210Q2Z3"/>
<name>A0A210Q2Z3_MIZYE</name>
<dbReference type="OrthoDB" id="10361815at2759"/>
<feature type="signal peptide" evidence="1">
    <location>
        <begin position="1"/>
        <end position="18"/>
    </location>
</feature>
<dbReference type="Proteomes" id="UP000242188">
    <property type="component" value="Unassembled WGS sequence"/>
</dbReference>
<gene>
    <name evidence="2" type="ORF">KP79_PYT15519</name>
</gene>
<keyword evidence="3" id="KW-1185">Reference proteome</keyword>
<keyword evidence="1" id="KW-0732">Signal</keyword>
<proteinExistence type="predicted"/>
<reference evidence="2 3" key="1">
    <citation type="journal article" date="2017" name="Nat. Ecol. Evol.">
        <title>Scallop genome provides insights into evolution of bilaterian karyotype and development.</title>
        <authorList>
            <person name="Wang S."/>
            <person name="Zhang J."/>
            <person name="Jiao W."/>
            <person name="Li J."/>
            <person name="Xun X."/>
            <person name="Sun Y."/>
            <person name="Guo X."/>
            <person name="Huan P."/>
            <person name="Dong B."/>
            <person name="Zhang L."/>
            <person name="Hu X."/>
            <person name="Sun X."/>
            <person name="Wang J."/>
            <person name="Zhao C."/>
            <person name="Wang Y."/>
            <person name="Wang D."/>
            <person name="Huang X."/>
            <person name="Wang R."/>
            <person name="Lv J."/>
            <person name="Li Y."/>
            <person name="Zhang Z."/>
            <person name="Liu B."/>
            <person name="Lu W."/>
            <person name="Hui Y."/>
            <person name="Liang J."/>
            <person name="Zhou Z."/>
            <person name="Hou R."/>
            <person name="Li X."/>
            <person name="Liu Y."/>
            <person name="Li H."/>
            <person name="Ning X."/>
            <person name="Lin Y."/>
            <person name="Zhao L."/>
            <person name="Xing Q."/>
            <person name="Dou J."/>
            <person name="Li Y."/>
            <person name="Mao J."/>
            <person name="Guo H."/>
            <person name="Dou H."/>
            <person name="Li T."/>
            <person name="Mu C."/>
            <person name="Jiang W."/>
            <person name="Fu Q."/>
            <person name="Fu X."/>
            <person name="Miao Y."/>
            <person name="Liu J."/>
            <person name="Yu Q."/>
            <person name="Li R."/>
            <person name="Liao H."/>
            <person name="Li X."/>
            <person name="Kong Y."/>
            <person name="Jiang Z."/>
            <person name="Chourrout D."/>
            <person name="Li R."/>
            <person name="Bao Z."/>
        </authorList>
    </citation>
    <scope>NUCLEOTIDE SEQUENCE [LARGE SCALE GENOMIC DNA]</scope>
    <source>
        <strain evidence="2 3">PY_sf001</strain>
    </source>
</reference>
<accession>A0A210Q2Z3</accession>
<evidence type="ECO:0000256" key="1">
    <source>
        <dbReference type="SAM" id="SignalP"/>
    </source>
</evidence>
<evidence type="ECO:0000313" key="3">
    <source>
        <dbReference type="Proteomes" id="UP000242188"/>
    </source>
</evidence>